<dbReference type="PANTHER" id="PTHR23227">
    <property type="entry name" value="BUCENTAUR RELATED"/>
    <property type="match status" value="1"/>
</dbReference>
<evidence type="ECO:0000313" key="4">
    <source>
        <dbReference type="Proteomes" id="UP000663852"/>
    </source>
</evidence>
<dbReference type="SUPFAM" id="SSF56219">
    <property type="entry name" value="DNase I-like"/>
    <property type="match status" value="1"/>
</dbReference>
<gene>
    <name evidence="3" type="ORF">EDS130_LOCUS45289</name>
</gene>
<dbReference type="Pfam" id="PF03372">
    <property type="entry name" value="Exo_endo_phos"/>
    <property type="match status" value="1"/>
</dbReference>
<accession>A0A815VVL0</accession>
<feature type="region of interest" description="Disordered" evidence="1">
    <location>
        <begin position="191"/>
        <end position="220"/>
    </location>
</feature>
<sequence>MKRLQLNVLGLSEVRWTGAASFATGDYTLVYSGGDQHERGVGMLLDEQTSKSIKGYWAVSDRVLLMKLYGKPFNISIIQAYAPTANYDDDSITDFYEDLDKAYKQCNSNDIVYVMGDFNAKVGNERVGNTVGPFGLGAKNERGDNLIAWCQSHNLVITNTWFKNHPRRLWTWKSPGDPMIELHDLSSDESFDDMKSSDTSYSSPKTGAASNKSSSNSTMYDSPRVSDIILVRAAAYHGINQLQTFSNIFLIN</sequence>
<name>A0A815VVL0_ADIRI</name>
<dbReference type="CDD" id="cd09076">
    <property type="entry name" value="L1-EN"/>
    <property type="match status" value="1"/>
</dbReference>
<dbReference type="PANTHER" id="PTHR23227:SF67">
    <property type="entry name" value="CRANIOFACIAL DEVELOPMENT PROTEIN 2-LIKE"/>
    <property type="match status" value="1"/>
</dbReference>
<dbReference type="AlphaFoldDB" id="A0A815VVL0"/>
<dbReference type="InterPro" id="IPR005135">
    <property type="entry name" value="Endo/exonuclease/phosphatase"/>
</dbReference>
<dbReference type="Proteomes" id="UP000663852">
    <property type="component" value="Unassembled WGS sequence"/>
</dbReference>
<dbReference type="Gene3D" id="3.60.10.10">
    <property type="entry name" value="Endonuclease/exonuclease/phosphatase"/>
    <property type="match status" value="1"/>
</dbReference>
<dbReference type="InterPro" id="IPR036691">
    <property type="entry name" value="Endo/exonu/phosph_ase_sf"/>
</dbReference>
<dbReference type="GO" id="GO:0003824">
    <property type="term" value="F:catalytic activity"/>
    <property type="evidence" value="ECO:0007669"/>
    <property type="project" value="InterPro"/>
</dbReference>
<organism evidence="3 4">
    <name type="scientific">Adineta ricciae</name>
    <name type="common">Rotifer</name>
    <dbReference type="NCBI Taxonomy" id="249248"/>
    <lineage>
        <taxon>Eukaryota</taxon>
        <taxon>Metazoa</taxon>
        <taxon>Spiralia</taxon>
        <taxon>Gnathifera</taxon>
        <taxon>Rotifera</taxon>
        <taxon>Eurotatoria</taxon>
        <taxon>Bdelloidea</taxon>
        <taxon>Adinetida</taxon>
        <taxon>Adinetidae</taxon>
        <taxon>Adineta</taxon>
    </lineage>
</organism>
<comment type="caution">
    <text evidence="3">The sequence shown here is derived from an EMBL/GenBank/DDBJ whole genome shotgun (WGS) entry which is preliminary data.</text>
</comment>
<evidence type="ECO:0000259" key="2">
    <source>
        <dbReference type="Pfam" id="PF03372"/>
    </source>
</evidence>
<evidence type="ECO:0000256" key="1">
    <source>
        <dbReference type="SAM" id="MobiDB-lite"/>
    </source>
</evidence>
<dbReference type="InterPro" id="IPR027124">
    <property type="entry name" value="Swc5/CFDP1/2"/>
</dbReference>
<proteinExistence type="predicted"/>
<feature type="domain" description="Endonuclease/exonuclease/phosphatase" evidence="2">
    <location>
        <begin position="6"/>
        <end position="152"/>
    </location>
</feature>
<dbReference type="EMBL" id="CAJNOJ010001054">
    <property type="protein sequence ID" value="CAF1540573.1"/>
    <property type="molecule type" value="Genomic_DNA"/>
</dbReference>
<protein>
    <recommendedName>
        <fullName evidence="2">Endonuclease/exonuclease/phosphatase domain-containing protein</fullName>
    </recommendedName>
</protein>
<feature type="compositionally biased region" description="Polar residues" evidence="1">
    <location>
        <begin position="197"/>
        <end position="220"/>
    </location>
</feature>
<evidence type="ECO:0000313" key="3">
    <source>
        <dbReference type="EMBL" id="CAF1540573.1"/>
    </source>
</evidence>
<reference evidence="3" key="1">
    <citation type="submission" date="2021-02" db="EMBL/GenBank/DDBJ databases">
        <authorList>
            <person name="Nowell W R."/>
        </authorList>
    </citation>
    <scope>NUCLEOTIDE SEQUENCE</scope>
</reference>
<dbReference type="OrthoDB" id="10030815at2759"/>